<gene>
    <name evidence="1" type="ORF">ROZALSC1DRAFT_22418</name>
</gene>
<sequence>MYRLEDVKASTGRILKQRPTSSQKGHETLTNTTINWPLTIHTDPEATIAIIERLQQPQTNRELLQTNNLCIRLLLRKLLAERQAATKLVKVNAHAGIELNERADKIDKEAAFFPSKRRHRYEALFGYRIIPEIVLTCLYGR</sequence>
<dbReference type="Gene3D" id="3.30.420.10">
    <property type="entry name" value="Ribonuclease H-like superfamily/Ribonuclease H"/>
    <property type="match status" value="1"/>
</dbReference>
<reference evidence="2" key="1">
    <citation type="journal article" date="2018" name="Nat. Microbiol.">
        <title>Leveraging single-cell genomics to expand the fungal tree of life.</title>
        <authorList>
            <person name="Ahrendt S.R."/>
            <person name="Quandt C.A."/>
            <person name="Ciobanu D."/>
            <person name="Clum A."/>
            <person name="Salamov A."/>
            <person name="Andreopoulos B."/>
            <person name="Cheng J.F."/>
            <person name="Woyke T."/>
            <person name="Pelin A."/>
            <person name="Henrissat B."/>
            <person name="Reynolds N.K."/>
            <person name="Benny G.L."/>
            <person name="Smith M.E."/>
            <person name="James T.Y."/>
            <person name="Grigoriev I.V."/>
        </authorList>
    </citation>
    <scope>NUCLEOTIDE SEQUENCE [LARGE SCALE GENOMIC DNA]</scope>
    <source>
        <strain evidence="2">CSF55</strain>
    </source>
</reference>
<dbReference type="EMBL" id="ML005254">
    <property type="protein sequence ID" value="RKP19284.1"/>
    <property type="molecule type" value="Genomic_DNA"/>
</dbReference>
<dbReference type="InterPro" id="IPR012337">
    <property type="entry name" value="RNaseH-like_sf"/>
</dbReference>
<protein>
    <recommendedName>
        <fullName evidence="3">RNase H type-1 domain-containing protein</fullName>
    </recommendedName>
</protein>
<accession>A0A4P9YIS4</accession>
<dbReference type="GO" id="GO:0003676">
    <property type="term" value="F:nucleic acid binding"/>
    <property type="evidence" value="ECO:0007669"/>
    <property type="project" value="InterPro"/>
</dbReference>
<dbReference type="AlphaFoldDB" id="A0A4P9YIS4"/>
<dbReference type="InterPro" id="IPR036397">
    <property type="entry name" value="RNaseH_sf"/>
</dbReference>
<organism evidence="1 2">
    <name type="scientific">Rozella allomycis (strain CSF55)</name>
    <dbReference type="NCBI Taxonomy" id="988480"/>
    <lineage>
        <taxon>Eukaryota</taxon>
        <taxon>Fungi</taxon>
        <taxon>Fungi incertae sedis</taxon>
        <taxon>Cryptomycota</taxon>
        <taxon>Cryptomycota incertae sedis</taxon>
        <taxon>Rozella</taxon>
    </lineage>
</organism>
<proteinExistence type="predicted"/>
<evidence type="ECO:0000313" key="1">
    <source>
        <dbReference type="EMBL" id="RKP19284.1"/>
    </source>
</evidence>
<name>A0A4P9YIS4_ROZAC</name>
<evidence type="ECO:0008006" key="3">
    <source>
        <dbReference type="Google" id="ProtNLM"/>
    </source>
</evidence>
<dbReference type="Proteomes" id="UP000281549">
    <property type="component" value="Unassembled WGS sequence"/>
</dbReference>
<dbReference type="SUPFAM" id="SSF53098">
    <property type="entry name" value="Ribonuclease H-like"/>
    <property type="match status" value="1"/>
</dbReference>
<evidence type="ECO:0000313" key="2">
    <source>
        <dbReference type="Proteomes" id="UP000281549"/>
    </source>
</evidence>